<feature type="signal peptide" evidence="1">
    <location>
        <begin position="1"/>
        <end position="18"/>
    </location>
</feature>
<sequence>MKKVLTLLFLTTFFWANAKTEPIEIQGAVGKLRGVLTTPDNFNQKKIPVVIMFHGFTGNINEKINITIAETLAKEGIASVRFDFNGHGKSDGDFEKMSLDNELEDARRIVQYVEQLPFVSKIGIYGHSQGGLISILLSSELGKSKIKAVAMLAPAVIIHDNMLQGSFFGTTFDPLNVPDKVSLFSGKITVGKDYILSGQRIKPFEAAKRYKGKVKIIHGTGDRAVPYSYSEYLLYFYKNAELTITPKTDHVFSNQEDIPATEVSQWMKKQLK</sequence>
<evidence type="ECO:0000259" key="2">
    <source>
        <dbReference type="Pfam" id="PF12146"/>
    </source>
</evidence>
<dbReference type="Pfam" id="PF12146">
    <property type="entry name" value="Hydrolase_4"/>
    <property type="match status" value="1"/>
</dbReference>
<dbReference type="GO" id="GO:0052689">
    <property type="term" value="F:carboxylic ester hydrolase activity"/>
    <property type="evidence" value="ECO:0007669"/>
    <property type="project" value="TreeGrafter"/>
</dbReference>
<feature type="chain" id="PRO_5012577154" evidence="1">
    <location>
        <begin position="19"/>
        <end position="272"/>
    </location>
</feature>
<dbReference type="SUPFAM" id="SSF53474">
    <property type="entry name" value="alpha/beta-Hydrolases"/>
    <property type="match status" value="1"/>
</dbReference>
<dbReference type="EMBL" id="CP022022">
    <property type="protein sequence ID" value="ASF44384.1"/>
    <property type="molecule type" value="Genomic_DNA"/>
</dbReference>
<keyword evidence="3" id="KW-0378">Hydrolase</keyword>
<dbReference type="KEGG" id="capn:CBG49_15460"/>
<evidence type="ECO:0000313" key="4">
    <source>
        <dbReference type="Proteomes" id="UP000197007"/>
    </source>
</evidence>
<keyword evidence="1" id="KW-0732">Signal</keyword>
<dbReference type="PANTHER" id="PTHR43265">
    <property type="entry name" value="ESTERASE ESTD"/>
    <property type="match status" value="1"/>
</dbReference>
<dbReference type="RefSeq" id="WP_088595181.1">
    <property type="nucleotide sequence ID" value="NZ_CP022022.1"/>
</dbReference>
<protein>
    <submittedName>
        <fullName evidence="3">Alpha/beta hydrolase</fullName>
    </submittedName>
</protein>
<proteinExistence type="predicted"/>
<accession>A0A1Z4BST6</accession>
<dbReference type="Proteomes" id="UP000197007">
    <property type="component" value="Chromosome"/>
</dbReference>
<name>A0A1Z4BST6_9FLAO</name>
<evidence type="ECO:0000256" key="1">
    <source>
        <dbReference type="SAM" id="SignalP"/>
    </source>
</evidence>
<dbReference type="Gene3D" id="3.40.50.1820">
    <property type="entry name" value="alpha/beta hydrolase"/>
    <property type="match status" value="1"/>
</dbReference>
<gene>
    <name evidence="3" type="ORF">CBG49_15460</name>
</gene>
<reference evidence="4" key="1">
    <citation type="submission" date="2017-06" db="EMBL/GenBank/DDBJ databases">
        <title>Complete genome sequence of Capnocytophaga sp. KCOM 1579 (=ChDC OS43) isolated from a human refractory periapical abscess lesion.</title>
        <authorList>
            <person name="Kook J.-K."/>
            <person name="Park S.-N."/>
            <person name="Lim Y.K."/>
            <person name="Roh H."/>
        </authorList>
    </citation>
    <scope>NUCLEOTIDE SEQUENCE [LARGE SCALE GENOMIC DNA]</scope>
    <source>
        <strain evidence="4">ChDC OS43</strain>
    </source>
</reference>
<dbReference type="AlphaFoldDB" id="A0A1Z4BST6"/>
<dbReference type="PANTHER" id="PTHR43265:SF1">
    <property type="entry name" value="ESTERASE ESTD"/>
    <property type="match status" value="1"/>
</dbReference>
<feature type="domain" description="Serine aminopeptidase S33" evidence="2">
    <location>
        <begin position="48"/>
        <end position="162"/>
    </location>
</feature>
<dbReference type="InterPro" id="IPR022742">
    <property type="entry name" value="Hydrolase_4"/>
</dbReference>
<evidence type="ECO:0000313" key="3">
    <source>
        <dbReference type="EMBL" id="ASF44384.1"/>
    </source>
</evidence>
<keyword evidence="4" id="KW-1185">Reference proteome</keyword>
<organism evidence="3 4">
    <name type="scientific">Capnocytophaga endodontalis</name>
    <dbReference type="NCBI Taxonomy" id="2708117"/>
    <lineage>
        <taxon>Bacteria</taxon>
        <taxon>Pseudomonadati</taxon>
        <taxon>Bacteroidota</taxon>
        <taxon>Flavobacteriia</taxon>
        <taxon>Flavobacteriales</taxon>
        <taxon>Flavobacteriaceae</taxon>
        <taxon>Capnocytophaga</taxon>
    </lineage>
</organism>
<dbReference type="InterPro" id="IPR029058">
    <property type="entry name" value="AB_hydrolase_fold"/>
</dbReference>
<dbReference type="InterPro" id="IPR053145">
    <property type="entry name" value="AB_hydrolase_Est10"/>
</dbReference>